<dbReference type="Proteomes" id="UP000187209">
    <property type="component" value="Unassembled WGS sequence"/>
</dbReference>
<comment type="caution">
    <text evidence="8">The sequence shown here is derived from an EMBL/GenBank/DDBJ whole genome shotgun (WGS) entry which is preliminary data.</text>
</comment>
<feature type="compositionally biased region" description="Basic and acidic residues" evidence="6">
    <location>
        <begin position="1"/>
        <end position="19"/>
    </location>
</feature>
<dbReference type="AlphaFoldDB" id="A0A1R2CDT5"/>
<evidence type="ECO:0000256" key="5">
    <source>
        <dbReference type="SAM" id="Coils"/>
    </source>
</evidence>
<dbReference type="PROSITE" id="PS50178">
    <property type="entry name" value="ZF_FYVE"/>
    <property type="match status" value="1"/>
</dbReference>
<keyword evidence="2 4" id="KW-0863">Zinc-finger</keyword>
<dbReference type="OrthoDB" id="79871at2759"/>
<dbReference type="CDD" id="cd15760">
    <property type="entry name" value="FYVE_scVPS27p_like"/>
    <property type="match status" value="1"/>
</dbReference>
<feature type="region of interest" description="Disordered" evidence="6">
    <location>
        <begin position="1"/>
        <end position="24"/>
    </location>
</feature>
<evidence type="ECO:0000256" key="2">
    <source>
        <dbReference type="ARBA" id="ARBA00022771"/>
    </source>
</evidence>
<accession>A0A1R2CDT5</accession>
<sequence>MSEPKSRSRANSEEERKENSSIAESSLPNFVDSVASSALFSASTISKNGMSEFKQSPKCLVCNKKFTLTSRRHHCRFCKESVCDLHSMKRRCFPGDNEKQRICDNCDKEFVKEEVRKEVEEEVAKLEKQVQHAREVNEKLYKEHYEKTARVNQLELELTKAERIQKQKEQALQDKLIEEQKKGNSARQQVDELGKYLDESRKCEKEMIEKCEGTEKQLEMLKNQTESLRERRTELEGQIEHLNSRLKGSLPLDQVREIMCQRCRSRLNQTYKPLVHDVPIPEEGEDDGSVVEND</sequence>
<dbReference type="Gene3D" id="1.10.287.1490">
    <property type="match status" value="1"/>
</dbReference>
<proteinExistence type="predicted"/>
<protein>
    <recommendedName>
        <fullName evidence="7">FYVE-type domain-containing protein</fullName>
    </recommendedName>
</protein>
<feature type="domain" description="FYVE-type" evidence="7">
    <location>
        <begin position="53"/>
        <end position="111"/>
    </location>
</feature>
<evidence type="ECO:0000256" key="4">
    <source>
        <dbReference type="PROSITE-ProRule" id="PRU00091"/>
    </source>
</evidence>
<keyword evidence="5" id="KW-0175">Coiled coil</keyword>
<keyword evidence="9" id="KW-1185">Reference proteome</keyword>
<dbReference type="GO" id="GO:0008270">
    <property type="term" value="F:zinc ion binding"/>
    <property type="evidence" value="ECO:0007669"/>
    <property type="project" value="UniProtKB-KW"/>
</dbReference>
<dbReference type="InterPro" id="IPR013083">
    <property type="entry name" value="Znf_RING/FYVE/PHD"/>
</dbReference>
<dbReference type="InterPro" id="IPR017455">
    <property type="entry name" value="Znf_FYVE-rel"/>
</dbReference>
<dbReference type="Pfam" id="PF01363">
    <property type="entry name" value="FYVE"/>
    <property type="match status" value="1"/>
</dbReference>
<gene>
    <name evidence="8" type="ORF">SteCoe_11163</name>
</gene>
<feature type="coiled-coil region" evidence="5">
    <location>
        <begin position="112"/>
        <end position="245"/>
    </location>
</feature>
<organism evidence="8 9">
    <name type="scientific">Stentor coeruleus</name>
    <dbReference type="NCBI Taxonomy" id="5963"/>
    <lineage>
        <taxon>Eukaryota</taxon>
        <taxon>Sar</taxon>
        <taxon>Alveolata</taxon>
        <taxon>Ciliophora</taxon>
        <taxon>Postciliodesmatophora</taxon>
        <taxon>Heterotrichea</taxon>
        <taxon>Heterotrichida</taxon>
        <taxon>Stentoridae</taxon>
        <taxon>Stentor</taxon>
    </lineage>
</organism>
<dbReference type="SUPFAM" id="SSF57903">
    <property type="entry name" value="FYVE/PHD zinc finger"/>
    <property type="match status" value="1"/>
</dbReference>
<dbReference type="InterPro" id="IPR011011">
    <property type="entry name" value="Znf_FYVE_PHD"/>
</dbReference>
<dbReference type="EMBL" id="MPUH01000184">
    <property type="protein sequence ID" value="OMJ87163.1"/>
    <property type="molecule type" value="Genomic_DNA"/>
</dbReference>
<dbReference type="Gene3D" id="3.30.40.10">
    <property type="entry name" value="Zinc/RING finger domain, C3HC4 (zinc finger)"/>
    <property type="match status" value="1"/>
</dbReference>
<dbReference type="SMART" id="SM00064">
    <property type="entry name" value="FYVE"/>
    <property type="match status" value="1"/>
</dbReference>
<keyword evidence="3" id="KW-0862">Zinc</keyword>
<reference evidence="8 9" key="1">
    <citation type="submission" date="2016-11" db="EMBL/GenBank/DDBJ databases">
        <title>The macronuclear genome of Stentor coeruleus: a giant cell with tiny introns.</title>
        <authorList>
            <person name="Slabodnick M."/>
            <person name="Ruby J.G."/>
            <person name="Reiff S.B."/>
            <person name="Swart E.C."/>
            <person name="Gosai S."/>
            <person name="Prabakaran S."/>
            <person name="Witkowska E."/>
            <person name="Larue G.E."/>
            <person name="Fisher S."/>
            <person name="Freeman R.M."/>
            <person name="Gunawardena J."/>
            <person name="Chu W."/>
            <person name="Stover N.A."/>
            <person name="Gregory B.D."/>
            <person name="Nowacki M."/>
            <person name="Derisi J."/>
            <person name="Roy S.W."/>
            <person name="Marshall W.F."/>
            <person name="Sood P."/>
        </authorList>
    </citation>
    <scope>NUCLEOTIDE SEQUENCE [LARGE SCALE GENOMIC DNA]</scope>
    <source>
        <strain evidence="8">WM001</strain>
    </source>
</reference>
<evidence type="ECO:0000313" key="8">
    <source>
        <dbReference type="EMBL" id="OMJ87163.1"/>
    </source>
</evidence>
<dbReference type="InterPro" id="IPR000306">
    <property type="entry name" value="Znf_FYVE"/>
</dbReference>
<evidence type="ECO:0000259" key="7">
    <source>
        <dbReference type="PROSITE" id="PS50178"/>
    </source>
</evidence>
<name>A0A1R2CDT5_9CILI</name>
<evidence type="ECO:0000256" key="1">
    <source>
        <dbReference type="ARBA" id="ARBA00022723"/>
    </source>
</evidence>
<evidence type="ECO:0000256" key="3">
    <source>
        <dbReference type="ARBA" id="ARBA00022833"/>
    </source>
</evidence>
<evidence type="ECO:0000256" key="6">
    <source>
        <dbReference type="SAM" id="MobiDB-lite"/>
    </source>
</evidence>
<keyword evidence="1" id="KW-0479">Metal-binding</keyword>
<evidence type="ECO:0000313" key="9">
    <source>
        <dbReference type="Proteomes" id="UP000187209"/>
    </source>
</evidence>